<evidence type="ECO:0000256" key="6">
    <source>
        <dbReference type="SAM" id="Coils"/>
    </source>
</evidence>
<dbReference type="Pfam" id="PF05010">
    <property type="entry name" value="TACC_C"/>
    <property type="match status" value="1"/>
</dbReference>
<dbReference type="InterPro" id="IPR007707">
    <property type="entry name" value="TACC_C"/>
</dbReference>
<comment type="similarity">
    <text evidence="2">Belongs to the TACC family.</text>
</comment>
<evidence type="ECO:0000256" key="3">
    <source>
        <dbReference type="ARBA" id="ARBA00022490"/>
    </source>
</evidence>
<feature type="region of interest" description="Disordered" evidence="7">
    <location>
        <begin position="520"/>
        <end position="551"/>
    </location>
</feature>
<evidence type="ECO:0000256" key="7">
    <source>
        <dbReference type="SAM" id="MobiDB-lite"/>
    </source>
</evidence>
<dbReference type="AlphaFoldDB" id="A0A5K3EKR9"/>
<feature type="compositionally biased region" description="Polar residues" evidence="7">
    <location>
        <begin position="103"/>
        <end position="113"/>
    </location>
</feature>
<feature type="region of interest" description="Disordered" evidence="7">
    <location>
        <begin position="325"/>
        <end position="352"/>
    </location>
</feature>
<dbReference type="Gene3D" id="1.20.5.1700">
    <property type="match status" value="1"/>
</dbReference>
<feature type="coiled-coil region" evidence="6">
    <location>
        <begin position="852"/>
        <end position="886"/>
    </location>
</feature>
<feature type="compositionally biased region" description="Basic and acidic residues" evidence="7">
    <location>
        <begin position="128"/>
        <end position="140"/>
    </location>
</feature>
<feature type="region of interest" description="Disordered" evidence="7">
    <location>
        <begin position="563"/>
        <end position="583"/>
    </location>
</feature>
<feature type="compositionally biased region" description="Polar residues" evidence="7">
    <location>
        <begin position="325"/>
        <end position="350"/>
    </location>
</feature>
<evidence type="ECO:0000259" key="8">
    <source>
        <dbReference type="Pfam" id="PF05010"/>
    </source>
</evidence>
<reference evidence="9" key="1">
    <citation type="submission" date="2019-11" db="UniProtKB">
        <authorList>
            <consortium name="WormBaseParasite"/>
        </authorList>
    </citation>
    <scope>IDENTIFICATION</scope>
</reference>
<dbReference type="GO" id="GO:0005856">
    <property type="term" value="C:cytoskeleton"/>
    <property type="evidence" value="ECO:0007669"/>
    <property type="project" value="UniProtKB-SubCell"/>
</dbReference>
<organism evidence="9">
    <name type="scientific">Mesocestoides corti</name>
    <name type="common">Flatworm</name>
    <dbReference type="NCBI Taxonomy" id="53468"/>
    <lineage>
        <taxon>Eukaryota</taxon>
        <taxon>Metazoa</taxon>
        <taxon>Spiralia</taxon>
        <taxon>Lophotrochozoa</taxon>
        <taxon>Platyhelminthes</taxon>
        <taxon>Cestoda</taxon>
        <taxon>Eucestoda</taxon>
        <taxon>Cyclophyllidea</taxon>
        <taxon>Mesocestoididae</taxon>
        <taxon>Mesocestoides</taxon>
    </lineage>
</organism>
<evidence type="ECO:0000256" key="2">
    <source>
        <dbReference type="ARBA" id="ARBA00009423"/>
    </source>
</evidence>
<proteinExistence type="inferred from homology"/>
<evidence type="ECO:0000256" key="4">
    <source>
        <dbReference type="ARBA" id="ARBA00023054"/>
    </source>
</evidence>
<sequence>MPSHSTVPLLFITKVMCDRKGLSRLAPQEIDQLLADSPVAFRNSDGVVTVRTSQLRPPITLTSEDFALLDETDTCENTPSGTSDRSNSIQEVKLFRTVESHTDGNLSSQNTETAPRCSLTGRVSTKGTPDKPRTLGERRSSLSTLAHGRNTHIGHPIFETCTPQTPAIPQRLPVISPLLARSSQLVAGVVTSLLSPWSSLSNPCNEMPAHSIEDCESAQDLHCEDSLISAFEKIAVAEEKSGQDEVFFSPSRERDEENEGGSNLTIPPPPPPVVHLRSAMLEDTQCEPISESSEYSDAISTQVSPAPSVRLKENFLTRTLLTSPETSVCGTSNTTPVPSVRSQQNVTTGVPTEEVDQLTSGSKEAETSATFHQSITDQVPETFHLNLLSSGCVLRCEGGKGDEFENKLVVSQEFVQDKTTKRQKAVVQSTHNTTPCYYNQNRLVVTQPNISGDVAGEYEPSITAATFKQESSVEPNNILTDTTSVSHLRAALLAPGAQTPHGAPRSLRTLQSNHPLAMCRLDDDDQNARRQSVARSRKSESIISEQEQRSEVEIMPQENVLAFNGSPPALENSKSKESHKRRKTITLDQPSPLLNSIQSTTHAPMAVESESTRSNIYSNSGCQSVDCNSSGASQHPPRFIKECITTGIEFEHDDKENVSPSASAHLTIECRAAQRSPVITVTSDPQPVPRQPGRRNSVETELVVDRYVTAEDEKVLLRKEIDALRTKEDILRMVLGNFRASFEDALDQNCQMRFATASAMAQAGDELGDAKRQVTTLHAAVLDSQKRNDRMREIIGKKQEAQEELLKHIEALKTKYARQSEKGETYQKYCLGKIQKALEHLDSVKSLMEKEISKLRVCAKQLEMKQKSLEAELKQKAQENQELTRICDSLLT</sequence>
<accession>A0A5K3EKR9</accession>
<keyword evidence="5" id="KW-0206">Cytoskeleton</keyword>
<keyword evidence="3" id="KW-0963">Cytoplasm</keyword>
<protein>
    <submittedName>
        <fullName evidence="9">TACC_C domain-containing protein</fullName>
    </submittedName>
</protein>
<comment type="subcellular location">
    <subcellularLocation>
        <location evidence="1">Cytoplasm</location>
        <location evidence="1">Cytoskeleton</location>
    </subcellularLocation>
</comment>
<evidence type="ECO:0000256" key="5">
    <source>
        <dbReference type="ARBA" id="ARBA00023212"/>
    </source>
</evidence>
<feature type="region of interest" description="Disordered" evidence="7">
    <location>
        <begin position="242"/>
        <end position="275"/>
    </location>
</feature>
<feature type="region of interest" description="Disordered" evidence="7">
    <location>
        <begin position="100"/>
        <end position="147"/>
    </location>
</feature>
<evidence type="ECO:0000256" key="1">
    <source>
        <dbReference type="ARBA" id="ARBA00004245"/>
    </source>
</evidence>
<evidence type="ECO:0000313" key="9">
    <source>
        <dbReference type="WBParaSite" id="MCU_000909-RA"/>
    </source>
</evidence>
<name>A0A5K3EKR9_MESCO</name>
<feature type="domain" description="Transforming acidic coiled-coil-containing protein C-terminal" evidence="8">
    <location>
        <begin position="709"/>
        <end position="890"/>
    </location>
</feature>
<dbReference type="WBParaSite" id="MCU_000909-RA">
    <property type="protein sequence ID" value="MCU_000909-RA"/>
    <property type="gene ID" value="MCU_000909"/>
</dbReference>
<keyword evidence="4 6" id="KW-0175">Coiled coil</keyword>